<sequence>MMKWDCRGRSLQLAVDTSCQDRTRKISGGSHRVLSRRPSIQRCSDILPFAHSRPTTPLCAHSNDPNSTVSFPRVFLPLYRILTCRYYSAPPTFPSPFLSSSSYRCLHTYSRYLYGHPHCDLFVFSAPLRVFILPYSLPPCTYIPPPRYLVPVLSPPHRNPPPPPSLPRLRLASPSSSAHRPLVAAEAHFLSRTLVKPPLLFQGPGCLLSALLKACLRGATLVLAVSIPYRHSLVWLPHIPSAARSDPA</sequence>
<protein>
    <submittedName>
        <fullName evidence="1">Uncharacterized protein</fullName>
    </submittedName>
</protein>
<keyword evidence="2" id="KW-1185">Reference proteome</keyword>
<evidence type="ECO:0000313" key="2">
    <source>
        <dbReference type="Proteomes" id="UP001362999"/>
    </source>
</evidence>
<organism evidence="1 2">
    <name type="scientific">Favolaschia claudopus</name>
    <dbReference type="NCBI Taxonomy" id="2862362"/>
    <lineage>
        <taxon>Eukaryota</taxon>
        <taxon>Fungi</taxon>
        <taxon>Dikarya</taxon>
        <taxon>Basidiomycota</taxon>
        <taxon>Agaricomycotina</taxon>
        <taxon>Agaricomycetes</taxon>
        <taxon>Agaricomycetidae</taxon>
        <taxon>Agaricales</taxon>
        <taxon>Marasmiineae</taxon>
        <taxon>Mycenaceae</taxon>
        <taxon>Favolaschia</taxon>
    </lineage>
</organism>
<evidence type="ECO:0000313" key="1">
    <source>
        <dbReference type="EMBL" id="KAK7043369.1"/>
    </source>
</evidence>
<dbReference type="EMBL" id="JAWWNJ010000012">
    <property type="protein sequence ID" value="KAK7043369.1"/>
    <property type="molecule type" value="Genomic_DNA"/>
</dbReference>
<proteinExistence type="predicted"/>
<gene>
    <name evidence="1" type="ORF">R3P38DRAFT_241239</name>
</gene>
<dbReference type="AlphaFoldDB" id="A0AAW0CWH9"/>
<comment type="caution">
    <text evidence="1">The sequence shown here is derived from an EMBL/GenBank/DDBJ whole genome shotgun (WGS) entry which is preliminary data.</text>
</comment>
<reference evidence="1 2" key="1">
    <citation type="journal article" date="2024" name="J Genomics">
        <title>Draft genome sequencing and assembly of Favolaschia claudopus CIRM-BRFM 2984 isolated from oak limbs.</title>
        <authorList>
            <person name="Navarro D."/>
            <person name="Drula E."/>
            <person name="Chaduli D."/>
            <person name="Cazenave R."/>
            <person name="Ahrendt S."/>
            <person name="Wang J."/>
            <person name="Lipzen A."/>
            <person name="Daum C."/>
            <person name="Barry K."/>
            <person name="Grigoriev I.V."/>
            <person name="Favel A."/>
            <person name="Rosso M.N."/>
            <person name="Martin F."/>
        </authorList>
    </citation>
    <scope>NUCLEOTIDE SEQUENCE [LARGE SCALE GENOMIC DNA]</scope>
    <source>
        <strain evidence="1 2">CIRM-BRFM 2984</strain>
    </source>
</reference>
<dbReference type="Proteomes" id="UP001362999">
    <property type="component" value="Unassembled WGS sequence"/>
</dbReference>
<accession>A0AAW0CWH9</accession>
<name>A0AAW0CWH9_9AGAR</name>